<dbReference type="EMBL" id="CM047908">
    <property type="protein sequence ID" value="KAJ0081033.1"/>
    <property type="molecule type" value="Genomic_DNA"/>
</dbReference>
<gene>
    <name evidence="1" type="ORF">Patl1_11589</name>
</gene>
<comment type="caution">
    <text evidence="1">The sequence shown here is derived from an EMBL/GenBank/DDBJ whole genome shotgun (WGS) entry which is preliminary data.</text>
</comment>
<protein>
    <submittedName>
        <fullName evidence="1">Uncharacterized protein</fullName>
    </submittedName>
</protein>
<evidence type="ECO:0000313" key="1">
    <source>
        <dbReference type="EMBL" id="KAJ0081033.1"/>
    </source>
</evidence>
<keyword evidence="2" id="KW-1185">Reference proteome</keyword>
<dbReference type="Proteomes" id="UP001164250">
    <property type="component" value="Chromosome 12"/>
</dbReference>
<accession>A0ACC1A199</accession>
<evidence type="ECO:0000313" key="2">
    <source>
        <dbReference type="Proteomes" id="UP001164250"/>
    </source>
</evidence>
<organism evidence="1 2">
    <name type="scientific">Pistacia atlantica</name>
    <dbReference type="NCBI Taxonomy" id="434234"/>
    <lineage>
        <taxon>Eukaryota</taxon>
        <taxon>Viridiplantae</taxon>
        <taxon>Streptophyta</taxon>
        <taxon>Embryophyta</taxon>
        <taxon>Tracheophyta</taxon>
        <taxon>Spermatophyta</taxon>
        <taxon>Magnoliopsida</taxon>
        <taxon>eudicotyledons</taxon>
        <taxon>Gunneridae</taxon>
        <taxon>Pentapetalae</taxon>
        <taxon>rosids</taxon>
        <taxon>malvids</taxon>
        <taxon>Sapindales</taxon>
        <taxon>Anacardiaceae</taxon>
        <taxon>Pistacia</taxon>
    </lineage>
</organism>
<reference evidence="2" key="1">
    <citation type="journal article" date="2023" name="G3 (Bethesda)">
        <title>Genome assembly and association tests identify interacting loci associated with vigor, precocity, and sex in interspecific pistachio rootstocks.</title>
        <authorList>
            <person name="Palmer W."/>
            <person name="Jacygrad E."/>
            <person name="Sagayaradj S."/>
            <person name="Cavanaugh K."/>
            <person name="Han R."/>
            <person name="Bertier L."/>
            <person name="Beede B."/>
            <person name="Kafkas S."/>
            <person name="Golino D."/>
            <person name="Preece J."/>
            <person name="Michelmore R."/>
        </authorList>
    </citation>
    <scope>NUCLEOTIDE SEQUENCE [LARGE SCALE GENOMIC DNA]</scope>
</reference>
<name>A0ACC1A199_9ROSI</name>
<proteinExistence type="predicted"/>
<sequence>MCYLLTNVLPQPNSPPDNAFHLDRPAEIGLGSKKRSMPRLRFTE</sequence>